<evidence type="ECO:0000259" key="1">
    <source>
        <dbReference type="Pfam" id="PF12680"/>
    </source>
</evidence>
<name>A0ABU0GD34_9HYPH</name>
<sequence>MSLENQTLAVIDAFNRHDFDALLALFEKEAVLDLPDGIRVIGKAAFRDTLAAYVLRHDLTLADQVIMTDGAGFRVAAECTLNGRDRRHVDTDQKEDIVSYALPAVLILEREGDLFSRLSLYAGTRP</sequence>
<dbReference type="Pfam" id="PF12680">
    <property type="entry name" value="SnoaL_2"/>
    <property type="match status" value="1"/>
</dbReference>
<proteinExistence type="predicted"/>
<dbReference type="SUPFAM" id="SSF54427">
    <property type="entry name" value="NTF2-like"/>
    <property type="match status" value="1"/>
</dbReference>
<dbReference type="Gene3D" id="3.10.450.50">
    <property type="match status" value="1"/>
</dbReference>
<accession>A0ABU0GD34</accession>
<gene>
    <name evidence="2" type="ORF">J2045_004312</name>
</gene>
<comment type="caution">
    <text evidence="2">The sequence shown here is derived from an EMBL/GenBank/DDBJ whole genome shotgun (WGS) entry which is preliminary data.</text>
</comment>
<feature type="domain" description="SnoaL-like" evidence="1">
    <location>
        <begin position="10"/>
        <end position="97"/>
    </location>
</feature>
<dbReference type="RefSeq" id="WP_307376917.1">
    <property type="nucleotide sequence ID" value="NZ_JAUSUW010000018.1"/>
</dbReference>
<dbReference type="InterPro" id="IPR037401">
    <property type="entry name" value="SnoaL-like"/>
</dbReference>
<evidence type="ECO:0000313" key="2">
    <source>
        <dbReference type="EMBL" id="MDQ0423260.1"/>
    </source>
</evidence>
<reference evidence="2 3" key="1">
    <citation type="submission" date="2023-07" db="EMBL/GenBank/DDBJ databases">
        <title>Genomic Encyclopedia of Type Strains, Phase IV (KMG-IV): sequencing the most valuable type-strain genomes for metagenomic binning, comparative biology and taxonomic classification.</title>
        <authorList>
            <person name="Goeker M."/>
        </authorList>
    </citation>
    <scope>NUCLEOTIDE SEQUENCE [LARGE SCALE GENOMIC DNA]</scope>
    <source>
        <strain evidence="2 3">DSM 1111</strain>
    </source>
</reference>
<dbReference type="InterPro" id="IPR032710">
    <property type="entry name" value="NTF2-like_dom_sf"/>
</dbReference>
<evidence type="ECO:0000313" key="3">
    <source>
        <dbReference type="Proteomes" id="UP001238496"/>
    </source>
</evidence>
<dbReference type="EMBL" id="JAUSUW010000018">
    <property type="protein sequence ID" value="MDQ0423260.1"/>
    <property type="molecule type" value="Genomic_DNA"/>
</dbReference>
<organism evidence="2 3">
    <name type="scientific">Peteryoungia aggregata LMG 23059</name>
    <dbReference type="NCBI Taxonomy" id="1368425"/>
    <lineage>
        <taxon>Bacteria</taxon>
        <taxon>Pseudomonadati</taxon>
        <taxon>Pseudomonadota</taxon>
        <taxon>Alphaproteobacteria</taxon>
        <taxon>Hyphomicrobiales</taxon>
        <taxon>Rhizobiaceae</taxon>
        <taxon>Peteryoungia</taxon>
    </lineage>
</organism>
<keyword evidence="3" id="KW-1185">Reference proteome</keyword>
<protein>
    <submittedName>
        <fullName evidence="2">Ketosteroid isomerase-like protein</fullName>
    </submittedName>
</protein>
<dbReference type="Proteomes" id="UP001238496">
    <property type="component" value="Unassembled WGS sequence"/>
</dbReference>